<evidence type="ECO:0000256" key="6">
    <source>
        <dbReference type="ARBA" id="ARBA00023136"/>
    </source>
</evidence>
<feature type="transmembrane region" description="Helical" evidence="7">
    <location>
        <begin position="172"/>
        <end position="192"/>
    </location>
</feature>
<evidence type="ECO:0000256" key="1">
    <source>
        <dbReference type="ARBA" id="ARBA00004651"/>
    </source>
</evidence>
<dbReference type="GO" id="GO:0005886">
    <property type="term" value="C:plasma membrane"/>
    <property type="evidence" value="ECO:0007669"/>
    <property type="project" value="UniProtKB-SubCell"/>
</dbReference>
<feature type="transmembrane region" description="Helical" evidence="7">
    <location>
        <begin position="105"/>
        <end position="123"/>
    </location>
</feature>
<feature type="transmembrane region" description="Helical" evidence="7">
    <location>
        <begin position="213"/>
        <end position="234"/>
    </location>
</feature>
<comment type="subcellular location">
    <subcellularLocation>
        <location evidence="1 7">Cell membrane</location>
        <topology evidence="1 7">Multi-pass membrane protein</topology>
    </subcellularLocation>
</comment>
<gene>
    <name evidence="8" type="ORF">VTH8203_02190</name>
</gene>
<evidence type="ECO:0000313" key="9">
    <source>
        <dbReference type="Proteomes" id="UP000219336"/>
    </source>
</evidence>
<dbReference type="PANTHER" id="PTHR33508">
    <property type="entry name" value="UPF0056 MEMBRANE PROTEIN YHCE"/>
    <property type="match status" value="1"/>
</dbReference>
<keyword evidence="3" id="KW-1003">Cell membrane</keyword>
<protein>
    <recommendedName>
        <fullName evidence="7">UPF0056 membrane protein</fullName>
    </recommendedName>
</protein>
<reference evidence="9" key="1">
    <citation type="submission" date="2016-06" db="EMBL/GenBank/DDBJ databases">
        <authorList>
            <person name="Rodrigo-Torres L."/>
            <person name="Arahal R.D."/>
            <person name="Lucena T."/>
        </authorList>
    </citation>
    <scope>NUCLEOTIDE SEQUENCE [LARGE SCALE GENOMIC DNA]</scope>
    <source>
        <strain evidence="9">CECT8203</strain>
    </source>
</reference>
<dbReference type="EMBL" id="OANU01000029">
    <property type="protein sequence ID" value="SNX48570.1"/>
    <property type="molecule type" value="Genomic_DNA"/>
</dbReference>
<dbReference type="InterPro" id="IPR002771">
    <property type="entry name" value="Multi_antbiot-R_MarC"/>
</dbReference>
<evidence type="ECO:0000256" key="2">
    <source>
        <dbReference type="ARBA" id="ARBA00009784"/>
    </source>
</evidence>
<keyword evidence="4 7" id="KW-0812">Transmembrane</keyword>
<evidence type="ECO:0000313" key="8">
    <source>
        <dbReference type="EMBL" id="SNX48570.1"/>
    </source>
</evidence>
<keyword evidence="5 7" id="KW-1133">Transmembrane helix</keyword>
<evidence type="ECO:0000256" key="3">
    <source>
        <dbReference type="ARBA" id="ARBA00022475"/>
    </source>
</evidence>
<comment type="similarity">
    <text evidence="2 7">Belongs to the UPF0056 (MarC) family.</text>
</comment>
<name>A0A240EKT4_9VIBR</name>
<sequence>MLAYISVLKLGTSAHVIHLFRIEYREMSSIEFAIYLQFFLGLVAAVNPVGIMPVFVSLTGHMSPEDKHKTAATANIAVAVILIISLLAGQVLLDMFSISLDSFRVAGGLLLLSIAFSMMSGKLGEDKQNKQEKSEYVSKEQVGVVPLAMPLMAGPGAISSTIVYGARYPGMLETAGIIITIIVFVLCSWLLYRSAPLIVRFLGQTGINVITRIMGLILGALGIEFMANGLKALFPGLA</sequence>
<evidence type="ECO:0000256" key="7">
    <source>
        <dbReference type="RuleBase" id="RU362048"/>
    </source>
</evidence>
<feature type="transmembrane region" description="Helical" evidence="7">
    <location>
        <begin position="144"/>
        <end position="166"/>
    </location>
</feature>
<dbReference type="NCBIfam" id="NF008320">
    <property type="entry name" value="PRK11111.1"/>
    <property type="match status" value="1"/>
</dbReference>
<keyword evidence="6 7" id="KW-0472">Membrane</keyword>
<organism evidence="8 9">
    <name type="scientific">Vibrio thalassae</name>
    <dbReference type="NCBI Taxonomy" id="1243014"/>
    <lineage>
        <taxon>Bacteria</taxon>
        <taxon>Pseudomonadati</taxon>
        <taxon>Pseudomonadota</taxon>
        <taxon>Gammaproteobacteria</taxon>
        <taxon>Vibrionales</taxon>
        <taxon>Vibrionaceae</taxon>
        <taxon>Vibrio</taxon>
    </lineage>
</organism>
<evidence type="ECO:0000256" key="4">
    <source>
        <dbReference type="ARBA" id="ARBA00022692"/>
    </source>
</evidence>
<evidence type="ECO:0000256" key="5">
    <source>
        <dbReference type="ARBA" id="ARBA00022989"/>
    </source>
</evidence>
<dbReference type="Proteomes" id="UP000219336">
    <property type="component" value="Unassembled WGS sequence"/>
</dbReference>
<accession>A0A240EKT4</accession>
<proteinExistence type="inferred from homology"/>
<dbReference type="NCBIfam" id="TIGR00427">
    <property type="entry name" value="NAAT family transporter"/>
    <property type="match status" value="1"/>
</dbReference>
<feature type="transmembrane region" description="Helical" evidence="7">
    <location>
        <begin position="34"/>
        <end position="58"/>
    </location>
</feature>
<dbReference type="Pfam" id="PF01914">
    <property type="entry name" value="MarC"/>
    <property type="match status" value="1"/>
</dbReference>
<keyword evidence="9" id="KW-1185">Reference proteome</keyword>
<dbReference type="AlphaFoldDB" id="A0A240EKT4"/>
<dbReference type="PANTHER" id="PTHR33508:SF1">
    <property type="entry name" value="UPF0056 MEMBRANE PROTEIN YHCE"/>
    <property type="match status" value="1"/>
</dbReference>
<feature type="transmembrane region" description="Helical" evidence="7">
    <location>
        <begin position="70"/>
        <end position="93"/>
    </location>
</feature>